<name>A0A4Y2VT79_ARAVE</name>
<keyword evidence="2" id="KW-1185">Reference proteome</keyword>
<proteinExistence type="predicted"/>
<organism evidence="1 2">
    <name type="scientific">Araneus ventricosus</name>
    <name type="common">Orbweaver spider</name>
    <name type="synonym">Epeira ventricosa</name>
    <dbReference type="NCBI Taxonomy" id="182803"/>
    <lineage>
        <taxon>Eukaryota</taxon>
        <taxon>Metazoa</taxon>
        <taxon>Ecdysozoa</taxon>
        <taxon>Arthropoda</taxon>
        <taxon>Chelicerata</taxon>
        <taxon>Arachnida</taxon>
        <taxon>Araneae</taxon>
        <taxon>Araneomorphae</taxon>
        <taxon>Entelegynae</taxon>
        <taxon>Araneoidea</taxon>
        <taxon>Araneidae</taxon>
        <taxon>Araneus</taxon>
    </lineage>
</organism>
<evidence type="ECO:0000313" key="2">
    <source>
        <dbReference type="Proteomes" id="UP000499080"/>
    </source>
</evidence>
<dbReference type="EMBL" id="BGPR01050626">
    <property type="protein sequence ID" value="GBO27608.1"/>
    <property type="molecule type" value="Genomic_DNA"/>
</dbReference>
<reference evidence="1 2" key="1">
    <citation type="journal article" date="2019" name="Sci. Rep.">
        <title>Orb-weaving spider Araneus ventricosus genome elucidates the spidroin gene catalogue.</title>
        <authorList>
            <person name="Kono N."/>
            <person name="Nakamura H."/>
            <person name="Ohtoshi R."/>
            <person name="Moran D.A.P."/>
            <person name="Shinohara A."/>
            <person name="Yoshida Y."/>
            <person name="Fujiwara M."/>
            <person name="Mori M."/>
            <person name="Tomita M."/>
            <person name="Arakawa K."/>
        </authorList>
    </citation>
    <scope>NUCLEOTIDE SEQUENCE [LARGE SCALE GENOMIC DNA]</scope>
</reference>
<gene>
    <name evidence="1" type="ORF">AVEN_10274_1</name>
</gene>
<dbReference type="Proteomes" id="UP000499080">
    <property type="component" value="Unassembled WGS sequence"/>
</dbReference>
<accession>A0A4Y2VT79</accession>
<dbReference type="AlphaFoldDB" id="A0A4Y2VT79"/>
<comment type="caution">
    <text evidence="1">The sequence shown here is derived from an EMBL/GenBank/DDBJ whole genome shotgun (WGS) entry which is preliminary data.</text>
</comment>
<feature type="non-terminal residue" evidence="1">
    <location>
        <position position="1"/>
    </location>
</feature>
<protein>
    <submittedName>
        <fullName evidence="1">Uncharacterized protein</fullName>
    </submittedName>
</protein>
<sequence length="134" mass="14842">LSTSCPLNRDLGPEKRVPCRRYGNDWGNLGDDSRFIVALVEPDCAYCPAYDADLTKNVEAAGESSVCSMVHKDRVRYPSTAKLSETTWKGTTVPTNYLDLVNIIYGNRYHYPQTGDGSTLRLGIGLCIYEPSTN</sequence>
<evidence type="ECO:0000313" key="1">
    <source>
        <dbReference type="EMBL" id="GBO27608.1"/>
    </source>
</evidence>